<evidence type="ECO:0000313" key="1">
    <source>
        <dbReference type="EMBL" id="CAD7688638.1"/>
    </source>
</evidence>
<reference evidence="1" key="1">
    <citation type="submission" date="2020-12" db="EMBL/GenBank/DDBJ databases">
        <authorList>
            <consortium name="Molecular Ecology Group"/>
        </authorList>
    </citation>
    <scope>NUCLEOTIDE SEQUENCE</scope>
    <source>
        <strain evidence="1">TBG_1078</strain>
    </source>
</reference>
<evidence type="ECO:0000313" key="2">
    <source>
        <dbReference type="Proteomes" id="UP000645828"/>
    </source>
</evidence>
<dbReference type="EMBL" id="CAJHUB010000768">
    <property type="protein sequence ID" value="CAD7688638.1"/>
    <property type="molecule type" value="Genomic_DNA"/>
</dbReference>
<dbReference type="AlphaFoldDB" id="A0A811ZIF4"/>
<organism evidence="1 2">
    <name type="scientific">Nyctereutes procyonoides</name>
    <name type="common">Raccoon dog</name>
    <name type="synonym">Canis procyonoides</name>
    <dbReference type="NCBI Taxonomy" id="34880"/>
    <lineage>
        <taxon>Eukaryota</taxon>
        <taxon>Metazoa</taxon>
        <taxon>Chordata</taxon>
        <taxon>Craniata</taxon>
        <taxon>Vertebrata</taxon>
        <taxon>Euteleostomi</taxon>
        <taxon>Mammalia</taxon>
        <taxon>Eutheria</taxon>
        <taxon>Laurasiatheria</taxon>
        <taxon>Carnivora</taxon>
        <taxon>Caniformia</taxon>
        <taxon>Canidae</taxon>
        <taxon>Nyctereutes</taxon>
    </lineage>
</organism>
<gene>
    <name evidence="1" type="ORF">NYPRO_LOCUS21431</name>
</gene>
<keyword evidence="2" id="KW-1185">Reference proteome</keyword>
<comment type="caution">
    <text evidence="1">The sequence shown here is derived from an EMBL/GenBank/DDBJ whole genome shotgun (WGS) entry which is preliminary data.</text>
</comment>
<protein>
    <submittedName>
        <fullName evidence="1">(raccoon dog) hypothetical protein</fullName>
    </submittedName>
</protein>
<name>A0A811ZIF4_NYCPR</name>
<dbReference type="Proteomes" id="UP000645828">
    <property type="component" value="Unassembled WGS sequence"/>
</dbReference>
<sequence>MEKLEQEGTTFSSPCPQGWTKCPIYPAPQRTGSSPQETREISYWQMELSVCEEIYQLLAIEPSRAISSLLTFVMRAKALAFTHIWDGCESLSACERLKSWTKKCLYRNATEKYTMSL</sequence>
<proteinExistence type="predicted"/>
<accession>A0A811ZIF4</accession>